<accession>A0A1B9F7D9</accession>
<dbReference type="InterPro" id="IPR023009">
    <property type="entry name" value="Tyrosine_recombinase_XerC/XerD"/>
</dbReference>
<evidence type="ECO:0000256" key="11">
    <source>
        <dbReference type="NCBIfam" id="TIGR02224"/>
    </source>
</evidence>
<dbReference type="GO" id="GO:0007059">
    <property type="term" value="P:chromosome segregation"/>
    <property type="evidence" value="ECO:0007669"/>
    <property type="project" value="UniProtKB-UniRule"/>
</dbReference>
<feature type="active site" evidence="10">
    <location>
        <position position="172"/>
    </location>
</feature>
<sequence length="314" mass="35939">MNSAKTALEAFKNYLESEKNYSRHTVLAYIRDVRSFLESALEEDKDFDSIDPGKVRTWLFKQAQKGIKTVTISRKLSSLKSFYTFLIREGITSNNPAHPFKLPKHRVTLPEYLNVDDVFCLIEAVQGDDVLSLRDRAIIELLYSSGLRVSELTGLNLDDCSLDLQVLRIRGKGKKERIVPFGQKAKEAIQTYLEKRHELLNKATNDSEDNEALFLNRFGKRLTQRSIQRLIKRLRIKSGVSSNCTPHTLRHSMASHLLEAGADLRAIQEMLGHESLQTTQRYTHLEISTLAKIYDKAHPRANSLNDVNDKIKRD</sequence>
<proteinExistence type="inferred from homology"/>
<dbReference type="InterPro" id="IPR011931">
    <property type="entry name" value="Recomb_XerC"/>
</dbReference>
<evidence type="ECO:0000256" key="9">
    <source>
        <dbReference type="ARBA" id="ARBA00023306"/>
    </source>
</evidence>
<feature type="active site" evidence="10">
    <location>
        <position position="247"/>
    </location>
</feature>
<keyword evidence="9 10" id="KW-0131">Cell cycle</keyword>
<dbReference type="GO" id="GO:0003677">
    <property type="term" value="F:DNA binding"/>
    <property type="evidence" value="ECO:0007669"/>
    <property type="project" value="UniProtKB-UniRule"/>
</dbReference>
<evidence type="ECO:0000313" key="14">
    <source>
        <dbReference type="EMBL" id="OCC15859.1"/>
    </source>
</evidence>
<keyword evidence="8 10" id="KW-0233">DNA recombination</keyword>
<dbReference type="RefSeq" id="WP_067616560.1">
    <property type="nucleotide sequence ID" value="NZ_MAGO01000003.1"/>
</dbReference>
<dbReference type="GO" id="GO:0009037">
    <property type="term" value="F:tyrosine-based site-specific recombinase activity"/>
    <property type="evidence" value="ECO:0007669"/>
    <property type="project" value="UniProtKB-UniRule"/>
</dbReference>
<comment type="similarity">
    <text evidence="2 10">Belongs to the 'phage' integrase family. XerC subfamily.</text>
</comment>
<dbReference type="CDD" id="cd00798">
    <property type="entry name" value="INT_XerDC_C"/>
    <property type="match status" value="1"/>
</dbReference>
<evidence type="ECO:0000259" key="13">
    <source>
        <dbReference type="PROSITE" id="PS51900"/>
    </source>
</evidence>
<evidence type="ECO:0000256" key="7">
    <source>
        <dbReference type="ARBA" id="ARBA00023125"/>
    </source>
</evidence>
<name>A0A1B9F7D9_9BACT</name>
<keyword evidence="3 10" id="KW-0963">Cytoplasm</keyword>
<evidence type="ECO:0000259" key="12">
    <source>
        <dbReference type="PROSITE" id="PS51898"/>
    </source>
</evidence>
<dbReference type="InterPro" id="IPR013762">
    <property type="entry name" value="Integrase-like_cat_sf"/>
</dbReference>
<dbReference type="EMBL" id="MAGO01000003">
    <property type="protein sequence ID" value="OCC15859.1"/>
    <property type="molecule type" value="Genomic_DNA"/>
</dbReference>
<dbReference type="InterPro" id="IPR044068">
    <property type="entry name" value="CB"/>
</dbReference>
<evidence type="ECO:0000256" key="1">
    <source>
        <dbReference type="ARBA" id="ARBA00004496"/>
    </source>
</evidence>
<comment type="caution">
    <text evidence="14">The sequence shown here is derived from an EMBL/GenBank/DDBJ whole genome shotgun (WGS) entry which is preliminary data.</text>
</comment>
<organism evidence="14 15">
    <name type="scientific">Dissulfuribacter thermophilus</name>
    <dbReference type="NCBI Taxonomy" id="1156395"/>
    <lineage>
        <taxon>Bacteria</taxon>
        <taxon>Pseudomonadati</taxon>
        <taxon>Thermodesulfobacteriota</taxon>
        <taxon>Dissulfuribacteria</taxon>
        <taxon>Dissulfuribacterales</taxon>
        <taxon>Dissulfuribacteraceae</taxon>
        <taxon>Dissulfuribacter</taxon>
    </lineage>
</organism>
<dbReference type="InterPro" id="IPR011010">
    <property type="entry name" value="DNA_brk_join_enz"/>
</dbReference>
<comment type="subunit">
    <text evidence="10">Forms a cyclic heterotetrameric complex composed of two molecules of XerC and two molecules of XerD.</text>
</comment>
<comment type="subcellular location">
    <subcellularLocation>
        <location evidence="1 10">Cytoplasm</location>
    </subcellularLocation>
</comment>
<feature type="active site" evidence="10">
    <location>
        <position position="250"/>
    </location>
</feature>
<keyword evidence="4 10" id="KW-0132">Cell division</keyword>
<dbReference type="SUPFAM" id="SSF56349">
    <property type="entry name" value="DNA breaking-rejoining enzymes"/>
    <property type="match status" value="1"/>
</dbReference>
<feature type="active site" evidence="10">
    <location>
        <position position="273"/>
    </location>
</feature>
<dbReference type="STRING" id="1156395.DBT_0784"/>
<dbReference type="PANTHER" id="PTHR30349:SF77">
    <property type="entry name" value="TYROSINE RECOMBINASE XERC"/>
    <property type="match status" value="1"/>
</dbReference>
<comment type="function">
    <text evidence="10">Site-specific tyrosine recombinase, which acts by catalyzing the cutting and rejoining of the recombining DNA molecules. The XerC-XerD complex is essential to convert dimers of the bacterial chromosome into monomers to permit their segregation at cell division. It also contributes to the segregational stability of plasmids.</text>
</comment>
<evidence type="ECO:0000256" key="4">
    <source>
        <dbReference type="ARBA" id="ARBA00022618"/>
    </source>
</evidence>
<evidence type="ECO:0000256" key="6">
    <source>
        <dbReference type="ARBA" id="ARBA00022908"/>
    </source>
</evidence>
<dbReference type="PATRIC" id="fig|1156395.6.peg.794"/>
<gene>
    <name evidence="10" type="primary">xerC</name>
    <name evidence="14" type="ORF">DBT_0784</name>
</gene>
<dbReference type="GO" id="GO:0005737">
    <property type="term" value="C:cytoplasm"/>
    <property type="evidence" value="ECO:0007669"/>
    <property type="project" value="UniProtKB-SubCell"/>
</dbReference>
<evidence type="ECO:0000256" key="8">
    <source>
        <dbReference type="ARBA" id="ARBA00023172"/>
    </source>
</evidence>
<dbReference type="GO" id="GO:0051301">
    <property type="term" value="P:cell division"/>
    <property type="evidence" value="ECO:0007669"/>
    <property type="project" value="UniProtKB-UniRule"/>
</dbReference>
<dbReference type="PROSITE" id="PS51900">
    <property type="entry name" value="CB"/>
    <property type="match status" value="1"/>
</dbReference>
<keyword evidence="7 10" id="KW-0238">DNA-binding</keyword>
<protein>
    <recommendedName>
        <fullName evidence="10 11">Tyrosine recombinase XerC</fullName>
    </recommendedName>
</protein>
<dbReference type="NCBIfam" id="TIGR02224">
    <property type="entry name" value="recomb_XerC"/>
    <property type="match status" value="1"/>
</dbReference>
<dbReference type="Pfam" id="PF00589">
    <property type="entry name" value="Phage_integrase"/>
    <property type="match status" value="1"/>
</dbReference>
<dbReference type="InterPro" id="IPR010998">
    <property type="entry name" value="Integrase_recombinase_N"/>
</dbReference>
<dbReference type="NCBIfam" id="NF001399">
    <property type="entry name" value="PRK00283.1"/>
    <property type="match status" value="1"/>
</dbReference>
<dbReference type="Gene3D" id="1.10.443.10">
    <property type="entry name" value="Intergrase catalytic core"/>
    <property type="match status" value="1"/>
</dbReference>
<dbReference type="InterPro" id="IPR002104">
    <property type="entry name" value="Integrase_catalytic"/>
</dbReference>
<dbReference type="PANTHER" id="PTHR30349">
    <property type="entry name" value="PHAGE INTEGRASE-RELATED"/>
    <property type="match status" value="1"/>
</dbReference>
<keyword evidence="5 10" id="KW-0159">Chromosome partition</keyword>
<reference evidence="14 15" key="1">
    <citation type="submission" date="2016-06" db="EMBL/GenBank/DDBJ databases">
        <title>Respiratory ammonification of nitrate coupled to the oxidation of elemental sulfur in deep-sea autotrophic thermophilic bacteria.</title>
        <authorList>
            <person name="Slobodkina G.B."/>
            <person name="Mardanov A.V."/>
            <person name="Ravin N.V."/>
            <person name="Frolova A.A."/>
            <person name="Viryasiv M.B."/>
            <person name="Chernyh N.A."/>
            <person name="Bonch-Osmolovskaya E.A."/>
            <person name="Slobodkin A.I."/>
        </authorList>
    </citation>
    <scope>NUCLEOTIDE SEQUENCE [LARGE SCALE GENOMIC DNA]</scope>
    <source>
        <strain evidence="14 15">S69</strain>
    </source>
</reference>
<dbReference type="AlphaFoldDB" id="A0A1B9F7D9"/>
<feature type="active site" description="O-(3'-phospho-DNA)-tyrosine intermediate" evidence="10">
    <location>
        <position position="282"/>
    </location>
</feature>
<dbReference type="InterPro" id="IPR050090">
    <property type="entry name" value="Tyrosine_recombinase_XerCD"/>
</dbReference>
<evidence type="ECO:0000256" key="3">
    <source>
        <dbReference type="ARBA" id="ARBA00022490"/>
    </source>
</evidence>
<evidence type="ECO:0000256" key="2">
    <source>
        <dbReference type="ARBA" id="ARBA00006657"/>
    </source>
</evidence>
<dbReference type="OrthoDB" id="9801717at2"/>
<feature type="active site" evidence="10">
    <location>
        <position position="148"/>
    </location>
</feature>
<evidence type="ECO:0000256" key="5">
    <source>
        <dbReference type="ARBA" id="ARBA00022829"/>
    </source>
</evidence>
<feature type="domain" description="Core-binding (CB)" evidence="13">
    <location>
        <begin position="2"/>
        <end position="87"/>
    </location>
</feature>
<dbReference type="Proteomes" id="UP000093080">
    <property type="component" value="Unassembled WGS sequence"/>
</dbReference>
<keyword evidence="6 10" id="KW-0229">DNA integration</keyword>
<evidence type="ECO:0000256" key="10">
    <source>
        <dbReference type="HAMAP-Rule" id="MF_01808"/>
    </source>
</evidence>
<feature type="domain" description="Tyr recombinase" evidence="12">
    <location>
        <begin position="108"/>
        <end position="295"/>
    </location>
</feature>
<dbReference type="Pfam" id="PF02899">
    <property type="entry name" value="Phage_int_SAM_1"/>
    <property type="match status" value="1"/>
</dbReference>
<dbReference type="NCBIfam" id="NF040815">
    <property type="entry name" value="recomb_XerA_Arch"/>
    <property type="match status" value="1"/>
</dbReference>
<dbReference type="InterPro" id="IPR004107">
    <property type="entry name" value="Integrase_SAM-like_N"/>
</dbReference>
<dbReference type="HAMAP" id="MF_01808">
    <property type="entry name" value="Recomb_XerC_XerD"/>
    <property type="match status" value="1"/>
</dbReference>
<evidence type="ECO:0000313" key="15">
    <source>
        <dbReference type="Proteomes" id="UP000093080"/>
    </source>
</evidence>
<dbReference type="GO" id="GO:0006313">
    <property type="term" value="P:DNA transposition"/>
    <property type="evidence" value="ECO:0007669"/>
    <property type="project" value="UniProtKB-UniRule"/>
</dbReference>
<dbReference type="PROSITE" id="PS51898">
    <property type="entry name" value="TYR_RECOMBINASE"/>
    <property type="match status" value="1"/>
</dbReference>
<dbReference type="Gene3D" id="1.10.150.130">
    <property type="match status" value="1"/>
</dbReference>
<keyword evidence="15" id="KW-1185">Reference proteome</keyword>